<organism evidence="2 3">
    <name type="scientific">Rhodosorus marinus</name>
    <dbReference type="NCBI Taxonomy" id="101924"/>
    <lineage>
        <taxon>Eukaryota</taxon>
        <taxon>Rhodophyta</taxon>
        <taxon>Stylonematophyceae</taxon>
        <taxon>Stylonematales</taxon>
        <taxon>Stylonemataceae</taxon>
        <taxon>Rhodosorus</taxon>
    </lineage>
</organism>
<accession>A0AAV8UFR4</accession>
<gene>
    <name evidence="2" type="ORF">NDN08_000148</name>
</gene>
<sequence length="132" mass="15287">MLRSNFLRLCQRTFSTKRSGGSAQSTNHEARDRTGPRGRVGKRLGVEILTEQQERERRRIKTLERKALKEKVKNEKESGLRKSRTGKVIGGKKLQMRVFKVKSSTVAEMVRNLRARGRAKLQRAETKLRKRV</sequence>
<feature type="region of interest" description="Disordered" evidence="1">
    <location>
        <begin position="70"/>
        <end position="89"/>
    </location>
</feature>
<dbReference type="EMBL" id="JAMWBK010000013">
    <property type="protein sequence ID" value="KAJ8900849.1"/>
    <property type="molecule type" value="Genomic_DNA"/>
</dbReference>
<feature type="compositionally biased region" description="Basic and acidic residues" evidence="1">
    <location>
        <begin position="70"/>
        <end position="80"/>
    </location>
</feature>
<keyword evidence="3" id="KW-1185">Reference proteome</keyword>
<reference evidence="2 3" key="1">
    <citation type="journal article" date="2023" name="Nat. Commun.">
        <title>Origin of minicircular mitochondrial genomes in red algae.</title>
        <authorList>
            <person name="Lee Y."/>
            <person name="Cho C.H."/>
            <person name="Lee Y.M."/>
            <person name="Park S.I."/>
            <person name="Yang J.H."/>
            <person name="West J.A."/>
            <person name="Bhattacharya D."/>
            <person name="Yoon H.S."/>
        </authorList>
    </citation>
    <scope>NUCLEOTIDE SEQUENCE [LARGE SCALE GENOMIC DNA]</scope>
    <source>
        <strain evidence="2 3">CCMP1338</strain>
        <tissue evidence="2">Whole cell</tissue>
    </source>
</reference>
<evidence type="ECO:0000313" key="3">
    <source>
        <dbReference type="Proteomes" id="UP001157974"/>
    </source>
</evidence>
<name>A0AAV8UFR4_9RHOD</name>
<feature type="region of interest" description="Disordered" evidence="1">
    <location>
        <begin position="16"/>
        <end position="41"/>
    </location>
</feature>
<feature type="compositionally biased region" description="Polar residues" evidence="1">
    <location>
        <begin position="16"/>
        <end position="27"/>
    </location>
</feature>
<evidence type="ECO:0000256" key="1">
    <source>
        <dbReference type="SAM" id="MobiDB-lite"/>
    </source>
</evidence>
<protein>
    <submittedName>
        <fullName evidence="2">Uncharacterized protein</fullName>
    </submittedName>
</protein>
<proteinExistence type="predicted"/>
<dbReference type="AlphaFoldDB" id="A0AAV8UFR4"/>
<comment type="caution">
    <text evidence="2">The sequence shown here is derived from an EMBL/GenBank/DDBJ whole genome shotgun (WGS) entry which is preliminary data.</text>
</comment>
<dbReference type="Proteomes" id="UP001157974">
    <property type="component" value="Unassembled WGS sequence"/>
</dbReference>
<evidence type="ECO:0000313" key="2">
    <source>
        <dbReference type="EMBL" id="KAJ8900849.1"/>
    </source>
</evidence>